<evidence type="ECO:0000256" key="3">
    <source>
        <dbReference type="PROSITE-ProRule" id="PRU00982"/>
    </source>
</evidence>
<dbReference type="InterPro" id="IPR027356">
    <property type="entry name" value="NPH3_dom"/>
</dbReference>
<proteinExistence type="inferred from homology"/>
<dbReference type="UniPathway" id="UPA00143"/>
<feature type="domain" description="NPH3" evidence="6">
    <location>
        <begin position="204"/>
        <end position="468"/>
    </location>
</feature>
<evidence type="ECO:0000313" key="8">
    <source>
        <dbReference type="Proteomes" id="UP000594263"/>
    </source>
</evidence>
<comment type="pathway">
    <text evidence="1">Protein modification; protein ubiquitination.</text>
</comment>
<dbReference type="Pfam" id="PF03000">
    <property type="entry name" value="NPH3"/>
    <property type="match status" value="1"/>
</dbReference>
<evidence type="ECO:0000313" key="7">
    <source>
        <dbReference type="EnsemblPlants" id="Kaladp0062s0155.1.v1.1"/>
    </source>
</evidence>
<dbReference type="Proteomes" id="UP000594263">
    <property type="component" value="Unplaced"/>
</dbReference>
<evidence type="ECO:0000256" key="1">
    <source>
        <dbReference type="ARBA" id="ARBA00004906"/>
    </source>
</evidence>
<reference evidence="7" key="1">
    <citation type="submission" date="2021-01" db="UniProtKB">
        <authorList>
            <consortium name="EnsemblPlants"/>
        </authorList>
    </citation>
    <scope>IDENTIFICATION</scope>
</reference>
<feature type="region of interest" description="Disordered" evidence="4">
    <location>
        <begin position="558"/>
        <end position="583"/>
    </location>
</feature>
<name>A0A7N0UEG4_KALFE</name>
<organism evidence="7 8">
    <name type="scientific">Kalanchoe fedtschenkoi</name>
    <name type="common">Lavender scallops</name>
    <name type="synonym">South American air plant</name>
    <dbReference type="NCBI Taxonomy" id="63787"/>
    <lineage>
        <taxon>Eukaryota</taxon>
        <taxon>Viridiplantae</taxon>
        <taxon>Streptophyta</taxon>
        <taxon>Embryophyta</taxon>
        <taxon>Tracheophyta</taxon>
        <taxon>Spermatophyta</taxon>
        <taxon>Magnoliopsida</taxon>
        <taxon>eudicotyledons</taxon>
        <taxon>Gunneridae</taxon>
        <taxon>Pentapetalae</taxon>
        <taxon>Saxifragales</taxon>
        <taxon>Crassulaceae</taxon>
        <taxon>Kalanchoe</taxon>
    </lineage>
</organism>
<dbReference type="AlphaFoldDB" id="A0A7N0UEG4"/>
<dbReference type="Gene3D" id="3.30.710.10">
    <property type="entry name" value="Potassium Channel Kv1.1, Chain A"/>
    <property type="match status" value="1"/>
</dbReference>
<dbReference type="PROSITE" id="PS51649">
    <property type="entry name" value="NPH3"/>
    <property type="match status" value="1"/>
</dbReference>
<evidence type="ECO:0000256" key="2">
    <source>
        <dbReference type="ARBA" id="ARBA00022786"/>
    </source>
</evidence>
<evidence type="ECO:0008006" key="9">
    <source>
        <dbReference type="Google" id="ProtNLM"/>
    </source>
</evidence>
<keyword evidence="2" id="KW-0833">Ubl conjugation pathway</keyword>
<dbReference type="Pfam" id="PF00651">
    <property type="entry name" value="BTB"/>
    <property type="match status" value="1"/>
</dbReference>
<dbReference type="GO" id="GO:0016567">
    <property type="term" value="P:protein ubiquitination"/>
    <property type="evidence" value="ECO:0007669"/>
    <property type="project" value="UniProtKB-UniPathway"/>
</dbReference>
<evidence type="ECO:0000256" key="4">
    <source>
        <dbReference type="SAM" id="MobiDB-lite"/>
    </source>
</evidence>
<comment type="similarity">
    <text evidence="3">Belongs to the NPH3 family.</text>
</comment>
<protein>
    <recommendedName>
        <fullName evidence="9">Phototropic-responsive NPH3 family protein</fullName>
    </recommendedName>
</protein>
<accession>A0A7N0UEG4</accession>
<dbReference type="InterPro" id="IPR011333">
    <property type="entry name" value="SKP1/BTB/POZ_sf"/>
</dbReference>
<dbReference type="Gramene" id="Kaladp0062s0155.1.v1.1">
    <property type="protein sequence ID" value="Kaladp0062s0155.1.v1.1"/>
    <property type="gene ID" value="Kaladp0062s0155.v1.1"/>
</dbReference>
<dbReference type="EnsemblPlants" id="Kaladp0062s0155.1.v1.1">
    <property type="protein sequence ID" value="Kaladp0062s0155.1.v1.1"/>
    <property type="gene ID" value="Kaladp0062s0155.v1.1"/>
</dbReference>
<evidence type="ECO:0000259" key="6">
    <source>
        <dbReference type="PROSITE" id="PS51649"/>
    </source>
</evidence>
<dbReference type="PROSITE" id="PS50097">
    <property type="entry name" value="BTB"/>
    <property type="match status" value="1"/>
</dbReference>
<dbReference type="InterPro" id="IPR000210">
    <property type="entry name" value="BTB/POZ_dom"/>
</dbReference>
<sequence length="583" mass="64181">MKFMKLGSKPDCYQTDGNNVRYLATELASDIVVIVEDTKFFLHKFPLLCKSARFQKLAASANEEDEEIHLPDVPGGAAGFELCVKVCYGMAVTLNARNVCLARCAAEYLGMHESVERGNLIRKIEVFLDVSIFRSWKDSITVLKSTKSFSPHAEEAKLAKRCVEAISEMASTDASKVSWNFTYHRRRLRQRGFHGEAESLVPRDWWAEDLSELEVGLYKAVILRIKSRGKVSDYAIGEALGVYAFRKLRGLGRGAVGDAEENRAVVDSIVWLLPATRGSVGCSFMLKLLKSAIIFDSDEGVRRELVRRIAQQLEEASVADLLIRSVSGECATTVYDVDAVIVIVKEYLRQGCGDGAGEGARRFGSGMVAKLIDEYLVEISKDRLLAVAKFVELAGLLADFPRPSHDGLYRAIDTYLKEHPGIRKSDRKSICSVMDCRALSSDASKHAVQNERLPLRVAVQVLMLEQARAATAASACATPNPRTGTAMSLHSRSLRSVGTNSDLNQDGAELKALKMELAKLKLGSGSGRFADSSILNKASFSKFKSVFWSTKIVAKLQHSKSRRADDSTSSGSFESPHFNGDKR</sequence>
<feature type="domain" description="BTB" evidence="5">
    <location>
        <begin position="29"/>
        <end position="96"/>
    </location>
</feature>
<keyword evidence="8" id="KW-1185">Reference proteome</keyword>
<dbReference type="OMA" id="RKVDWSY"/>
<evidence type="ECO:0000259" key="5">
    <source>
        <dbReference type="PROSITE" id="PS50097"/>
    </source>
</evidence>
<dbReference type="InterPro" id="IPR043454">
    <property type="entry name" value="NPH3/RPT2-like"/>
</dbReference>
<dbReference type="SUPFAM" id="SSF54695">
    <property type="entry name" value="POZ domain"/>
    <property type="match status" value="1"/>
</dbReference>
<dbReference type="PANTHER" id="PTHR32370">
    <property type="entry name" value="OS12G0117600 PROTEIN"/>
    <property type="match status" value="1"/>
</dbReference>